<accession>A0A0M0JJ24</accession>
<gene>
    <name evidence="4" type="ORF">Ctob_011813</name>
</gene>
<name>A0A0M0JJ24_9EUKA</name>
<dbReference type="Pfam" id="PF00982">
    <property type="entry name" value="Glyco_transf_20"/>
    <property type="match status" value="2"/>
</dbReference>
<evidence type="ECO:0000256" key="1">
    <source>
        <dbReference type="ARBA" id="ARBA00005409"/>
    </source>
</evidence>
<dbReference type="SMART" id="SM01065">
    <property type="entry name" value="CBM_2"/>
    <property type="match status" value="1"/>
</dbReference>
<dbReference type="FunFam" id="3.40.50.1000:FF:000052">
    <property type="entry name" value="Alpha,alpha-trehalose-phosphate synthase [UDP-forming] 6"/>
    <property type="match status" value="1"/>
</dbReference>
<dbReference type="PANTHER" id="PTHR10788:SF94">
    <property type="entry name" value="ALPHA,ALPHA-TREHALOSE-PHOSPHATE SYNTHASE [UDP-FORMING] 5"/>
    <property type="match status" value="1"/>
</dbReference>
<dbReference type="SUPFAM" id="SSF53756">
    <property type="entry name" value="UDP-Glycosyltransferase/glycogen phosphorylase"/>
    <property type="match status" value="1"/>
</dbReference>
<reference evidence="5" key="1">
    <citation type="journal article" date="2015" name="PLoS Genet.">
        <title>Genome Sequence and Transcriptome Analyses of Chrysochromulina tobin: Metabolic Tools for Enhanced Algal Fitness in the Prominent Order Prymnesiales (Haptophyceae).</title>
        <authorList>
            <person name="Hovde B.T."/>
            <person name="Deodato C.R."/>
            <person name="Hunsperger H.M."/>
            <person name="Ryken S.A."/>
            <person name="Yost W."/>
            <person name="Jha R.K."/>
            <person name="Patterson J."/>
            <person name="Monnat R.J. Jr."/>
            <person name="Barlow S.B."/>
            <person name="Starkenburg S.R."/>
            <person name="Cattolico R.A."/>
        </authorList>
    </citation>
    <scope>NUCLEOTIDE SEQUENCE</scope>
    <source>
        <strain evidence="5">CCMP291</strain>
    </source>
</reference>
<protein>
    <submittedName>
        <fullName evidence="4">Alpha,alpha-trehalose-phosphate synthase</fullName>
    </submittedName>
</protein>
<dbReference type="Pfam" id="PF02358">
    <property type="entry name" value="Trehalose_PPase"/>
    <property type="match status" value="1"/>
</dbReference>
<dbReference type="InterPro" id="IPR023214">
    <property type="entry name" value="HAD_sf"/>
</dbReference>
<dbReference type="OrthoDB" id="755951at2759"/>
<dbReference type="EMBL" id="JWZX01002847">
    <property type="protein sequence ID" value="KOO26465.1"/>
    <property type="molecule type" value="Genomic_DNA"/>
</dbReference>
<dbReference type="GO" id="GO:0005829">
    <property type="term" value="C:cytosol"/>
    <property type="evidence" value="ECO:0007669"/>
    <property type="project" value="TreeGrafter"/>
</dbReference>
<evidence type="ECO:0000256" key="2">
    <source>
        <dbReference type="ARBA" id="ARBA00006330"/>
    </source>
</evidence>
<comment type="caution">
    <text evidence="4">The sequence shown here is derived from an EMBL/GenBank/DDBJ whole genome shotgun (WGS) entry which is preliminary data.</text>
</comment>
<dbReference type="InterPro" id="IPR006379">
    <property type="entry name" value="HAD-SF_hydro_IIB"/>
</dbReference>
<dbReference type="Gene3D" id="2.60.40.10">
    <property type="entry name" value="Immunoglobulins"/>
    <property type="match status" value="1"/>
</dbReference>
<dbReference type="NCBIfam" id="TIGR00685">
    <property type="entry name" value="T6PP"/>
    <property type="match status" value="1"/>
</dbReference>
<dbReference type="NCBIfam" id="TIGR01484">
    <property type="entry name" value="HAD-SF-IIB"/>
    <property type="match status" value="1"/>
</dbReference>
<dbReference type="GO" id="GO:0005992">
    <property type="term" value="P:trehalose biosynthetic process"/>
    <property type="evidence" value="ECO:0007669"/>
    <property type="project" value="InterPro"/>
</dbReference>
<dbReference type="CDD" id="cd03788">
    <property type="entry name" value="GT20_TPS"/>
    <property type="match status" value="1"/>
</dbReference>
<dbReference type="InterPro" id="IPR013783">
    <property type="entry name" value="Ig-like_fold"/>
</dbReference>
<dbReference type="SUPFAM" id="SSF49452">
    <property type="entry name" value="Starch-binding domain-like"/>
    <property type="match status" value="1"/>
</dbReference>
<feature type="domain" description="CBM20" evidence="3">
    <location>
        <begin position="7"/>
        <end position="116"/>
    </location>
</feature>
<dbReference type="Proteomes" id="UP000037460">
    <property type="component" value="Unassembled WGS sequence"/>
</dbReference>
<organism evidence="4 5">
    <name type="scientific">Chrysochromulina tobinii</name>
    <dbReference type="NCBI Taxonomy" id="1460289"/>
    <lineage>
        <taxon>Eukaryota</taxon>
        <taxon>Haptista</taxon>
        <taxon>Haptophyta</taxon>
        <taxon>Prymnesiophyceae</taxon>
        <taxon>Prymnesiales</taxon>
        <taxon>Chrysochromulinaceae</taxon>
        <taxon>Chrysochromulina</taxon>
    </lineage>
</organism>
<dbReference type="PANTHER" id="PTHR10788">
    <property type="entry name" value="TREHALOSE-6-PHOSPHATE SYNTHASE"/>
    <property type="match status" value="1"/>
</dbReference>
<dbReference type="SUPFAM" id="SSF56784">
    <property type="entry name" value="HAD-like"/>
    <property type="match status" value="1"/>
</dbReference>
<dbReference type="Pfam" id="PF00686">
    <property type="entry name" value="CBM_20"/>
    <property type="match status" value="1"/>
</dbReference>
<evidence type="ECO:0000313" key="5">
    <source>
        <dbReference type="Proteomes" id="UP000037460"/>
    </source>
</evidence>
<comment type="similarity">
    <text evidence="1">In the N-terminal section; belongs to the glycosyltransferase 20 family.</text>
</comment>
<dbReference type="InterPro" id="IPR002044">
    <property type="entry name" value="CBM20"/>
</dbReference>
<dbReference type="AlphaFoldDB" id="A0A0M0JJ24"/>
<dbReference type="InterPro" id="IPR001830">
    <property type="entry name" value="Glyco_trans_20"/>
</dbReference>
<dbReference type="InterPro" id="IPR003337">
    <property type="entry name" value="Trehalose_PPase"/>
</dbReference>
<evidence type="ECO:0000313" key="4">
    <source>
        <dbReference type="EMBL" id="KOO26465.1"/>
    </source>
</evidence>
<dbReference type="GO" id="GO:2001070">
    <property type="term" value="F:starch binding"/>
    <property type="evidence" value="ECO:0007669"/>
    <property type="project" value="InterPro"/>
</dbReference>
<dbReference type="GO" id="GO:0004805">
    <property type="term" value="F:trehalose-phosphatase activity"/>
    <property type="evidence" value="ECO:0007669"/>
    <property type="project" value="TreeGrafter"/>
</dbReference>
<proteinExistence type="inferred from homology"/>
<dbReference type="Gene3D" id="3.40.50.1000">
    <property type="entry name" value="HAD superfamily/HAD-like"/>
    <property type="match status" value="1"/>
</dbReference>
<sequence length="964" mass="105893">MASVSSESQFSLCVFEVTVGPSVHADGHSVHVVGDHPALGCWDSACGVPLHATAAGGWQLRVSAPVSIPSGVALQYKYIVIANGQLQRWEAIQGNRVLVPDRADVVARDELDRYVALPLPRLEPPLPPLPPTGASLAEASLAPEDHGGSTVLIVTYILPLVIRKDEGEAGGWTIAWNQDAITAKKRPLEPHARVQRIGCPGLAVAEEDRASLTAALSAYGCVPIFLDAELDHSFYFGFCRSYLWPTFHNVIKARGFNDKVWRAYCAANRRFADKVIEVYDSGDLVWVHDYHLLLLPSYILRKLRTARVGLFLHTPFPSSEIFRTIPVREELIRGMLNADLIGFHIFEYARHFLTCCKRMLGLEYEFHPGGFIAVRDYKRDVKISVSHVGIEPELCRVEQAAGEANTALAGGAAPPMPWACAGFVSVSSGVSLSSPVVANEEARKLASNLVELRQLQAAGKTVMLGIDEMERLKGIPLKLIAFEQLLKTVPERADKVALVQVGVRARNFTPAVQADFDELRGEVLEILGRIESAFPGAVRFVEVPTMALAQRMQLWALADVAVFTPVREGFNSFPLEAVYARREGTPGVVLLSEFCSTACVLNGALRINPWNTEEVTHAMECACSMRASERLARHERDMQFIVQTTASAWAERFANDLQTTSKKPDEPWTPIGFGLAGFRRVGWGEGFRALDTTEVLAAYRRARRRAIFLDWGGTLVAIDNGQLSSLISYYHADLPPAVHHCLEELAADPSNLLMVLSGRERSRVEEVFKGIGGASLAAEHGFHFRLGSFPGVRKVGEGAWQQLFEDFDLSWKETVRAIFEAYKTRTNGVVIQDKGSALVWKYDEVDPEFASMQLKELLQHLHTTLQHAPVEVTMGKGYLEVRAKGMNKGVIVDHIISLLYSNCGGVDFVLCIGDDTADESMFSALQSRFGSSSQGGGPSVFTTVVGRKPSAANYYLNDPDEVGP</sequence>
<comment type="similarity">
    <text evidence="2">In the C-terminal section; belongs to the trehalose phosphatase family.</text>
</comment>
<dbReference type="Gene3D" id="3.40.50.2000">
    <property type="entry name" value="Glycogen Phosphorylase B"/>
    <property type="match status" value="2"/>
</dbReference>
<evidence type="ECO:0000259" key="3">
    <source>
        <dbReference type="PROSITE" id="PS51166"/>
    </source>
</evidence>
<dbReference type="CDD" id="cd05467">
    <property type="entry name" value="CBM20"/>
    <property type="match status" value="1"/>
</dbReference>
<keyword evidence="5" id="KW-1185">Reference proteome</keyword>
<dbReference type="PROSITE" id="PS51166">
    <property type="entry name" value="CBM20"/>
    <property type="match status" value="1"/>
</dbReference>
<dbReference type="Gene3D" id="3.30.70.1020">
    <property type="entry name" value="Trehalose-6-phosphate phosphatase related protein, domain 2"/>
    <property type="match status" value="1"/>
</dbReference>
<dbReference type="InterPro" id="IPR013784">
    <property type="entry name" value="Carb-bd-like_fold"/>
</dbReference>
<dbReference type="InterPro" id="IPR036412">
    <property type="entry name" value="HAD-like_sf"/>
</dbReference>